<evidence type="ECO:0000313" key="1">
    <source>
        <dbReference type="EMBL" id="SPD13902.1"/>
    </source>
</evidence>
<dbReference type="EMBL" id="OIVN01003845">
    <property type="protein sequence ID" value="SPD13902.1"/>
    <property type="molecule type" value="Genomic_DNA"/>
</dbReference>
<sequence length="189" mass="21768">MAPMRGNKKNKDIVRELEPLVQEAHKIVNEESQTLKDVEIEVLRKEVEILTKVLRNQQLHNRGEEFDLDDGFENPFAKPNHWQQGGENHRVRATHLGSRRVGEPFGHRSTILEPLYLQDLREPHLIFHQEGDHERGLEQPPVYDIEVEDEIGDDQEEGITWEAFPSVISVLLVMSISFGCLSAETSSRM</sequence>
<reference evidence="1" key="1">
    <citation type="submission" date="2018-02" db="EMBL/GenBank/DDBJ databases">
        <authorList>
            <person name="Cohen D.B."/>
            <person name="Kent A.D."/>
        </authorList>
    </citation>
    <scope>NUCLEOTIDE SEQUENCE</scope>
</reference>
<accession>A0A2N9HNR8</accession>
<proteinExistence type="predicted"/>
<gene>
    <name evidence="1" type="ORF">FSB_LOCUS41784</name>
</gene>
<organism evidence="1">
    <name type="scientific">Fagus sylvatica</name>
    <name type="common">Beechnut</name>
    <dbReference type="NCBI Taxonomy" id="28930"/>
    <lineage>
        <taxon>Eukaryota</taxon>
        <taxon>Viridiplantae</taxon>
        <taxon>Streptophyta</taxon>
        <taxon>Embryophyta</taxon>
        <taxon>Tracheophyta</taxon>
        <taxon>Spermatophyta</taxon>
        <taxon>Magnoliopsida</taxon>
        <taxon>eudicotyledons</taxon>
        <taxon>Gunneridae</taxon>
        <taxon>Pentapetalae</taxon>
        <taxon>rosids</taxon>
        <taxon>fabids</taxon>
        <taxon>Fagales</taxon>
        <taxon>Fagaceae</taxon>
        <taxon>Fagus</taxon>
    </lineage>
</organism>
<dbReference type="AlphaFoldDB" id="A0A2N9HNR8"/>
<name>A0A2N9HNR8_FAGSY</name>
<protein>
    <submittedName>
        <fullName evidence="1">Uncharacterized protein</fullName>
    </submittedName>
</protein>